<dbReference type="InterPro" id="IPR020610">
    <property type="entry name" value="Thiolase_AS"/>
</dbReference>
<feature type="domain" description="Thiolase C-terminal" evidence="10">
    <location>
        <begin position="307"/>
        <end position="428"/>
    </location>
</feature>
<gene>
    <name evidence="11" type="ORF">G205_03341</name>
</gene>
<dbReference type="InterPro" id="IPR002155">
    <property type="entry name" value="Thiolase"/>
</dbReference>
<evidence type="ECO:0000256" key="2">
    <source>
        <dbReference type="ARBA" id="ARBA00012705"/>
    </source>
</evidence>
<dbReference type="CDD" id="cd00751">
    <property type="entry name" value="thiolase"/>
    <property type="match status" value="1"/>
</dbReference>
<evidence type="ECO:0000313" key="12">
    <source>
        <dbReference type="Proteomes" id="UP000011189"/>
    </source>
</evidence>
<evidence type="ECO:0000259" key="9">
    <source>
        <dbReference type="Pfam" id="PF00108"/>
    </source>
</evidence>
<evidence type="ECO:0000256" key="5">
    <source>
        <dbReference type="ARBA" id="ARBA00030755"/>
    </source>
</evidence>
<dbReference type="InterPro" id="IPR020617">
    <property type="entry name" value="Thiolase_C"/>
</dbReference>
<keyword evidence="12" id="KW-1185">Reference proteome</keyword>
<dbReference type="SUPFAM" id="SSF53901">
    <property type="entry name" value="Thiolase-like"/>
    <property type="match status" value="2"/>
</dbReference>
<dbReference type="InterPro" id="IPR020616">
    <property type="entry name" value="Thiolase_N"/>
</dbReference>
<keyword evidence="3 8" id="KW-0808">Transferase</keyword>
<dbReference type="GO" id="GO:0003985">
    <property type="term" value="F:acetyl-CoA C-acetyltransferase activity"/>
    <property type="evidence" value="ECO:0007669"/>
    <property type="project" value="UniProtKB-EC"/>
</dbReference>
<dbReference type="FunFam" id="3.40.47.10:FF:000010">
    <property type="entry name" value="Acetyl-CoA acetyltransferase (Thiolase)"/>
    <property type="match status" value="1"/>
</dbReference>
<evidence type="ECO:0000256" key="7">
    <source>
        <dbReference type="PIRSR" id="PIRSR000429-1"/>
    </source>
</evidence>
<evidence type="ECO:0000256" key="6">
    <source>
        <dbReference type="ARBA" id="ARBA00040529"/>
    </source>
</evidence>
<evidence type="ECO:0000256" key="1">
    <source>
        <dbReference type="ARBA" id="ARBA00010982"/>
    </source>
</evidence>
<dbReference type="InterPro" id="IPR020613">
    <property type="entry name" value="Thiolase_CS"/>
</dbReference>
<dbReference type="PROSITE" id="PS00737">
    <property type="entry name" value="THIOLASE_2"/>
    <property type="match status" value="1"/>
</dbReference>
<evidence type="ECO:0000256" key="8">
    <source>
        <dbReference type="RuleBase" id="RU003557"/>
    </source>
</evidence>
<dbReference type="Pfam" id="PF00108">
    <property type="entry name" value="Thiolase_N"/>
    <property type="match status" value="1"/>
</dbReference>
<evidence type="ECO:0000313" key="11">
    <source>
        <dbReference type="EMBL" id="ELT45742.1"/>
    </source>
</evidence>
<dbReference type="PATRIC" id="fig|683150.5.peg.675"/>
<dbReference type="NCBIfam" id="TIGR01930">
    <property type="entry name" value="AcCoA-C-Actrans"/>
    <property type="match status" value="1"/>
</dbReference>
<organism evidence="11 12">
    <name type="scientific">Arthrobacter nitrophenolicus</name>
    <dbReference type="NCBI Taxonomy" id="683150"/>
    <lineage>
        <taxon>Bacteria</taxon>
        <taxon>Bacillati</taxon>
        <taxon>Actinomycetota</taxon>
        <taxon>Actinomycetes</taxon>
        <taxon>Micrococcales</taxon>
        <taxon>Micrococcaceae</taxon>
        <taxon>Arthrobacter</taxon>
    </lineage>
</organism>
<dbReference type="Gene3D" id="3.40.47.10">
    <property type="match status" value="1"/>
</dbReference>
<name>L8TSN9_9MICC</name>
<dbReference type="Pfam" id="PF02803">
    <property type="entry name" value="Thiolase_C"/>
    <property type="match status" value="1"/>
</dbReference>
<accession>L8TSN9</accession>
<dbReference type="PROSITE" id="PS00098">
    <property type="entry name" value="THIOLASE_1"/>
    <property type="match status" value="1"/>
</dbReference>
<dbReference type="Proteomes" id="UP000011189">
    <property type="component" value="Unassembled WGS sequence"/>
</dbReference>
<dbReference type="PANTHER" id="PTHR18919:SF107">
    <property type="entry name" value="ACETYL-COA ACETYLTRANSFERASE, CYTOSOLIC"/>
    <property type="match status" value="1"/>
</dbReference>
<evidence type="ECO:0000256" key="4">
    <source>
        <dbReference type="ARBA" id="ARBA00023315"/>
    </source>
</evidence>
<feature type="active site" description="Acyl-thioester intermediate" evidence="7">
    <location>
        <position position="115"/>
    </location>
</feature>
<dbReference type="InterPro" id="IPR020615">
    <property type="entry name" value="Thiolase_acyl_enz_int_AS"/>
</dbReference>
<evidence type="ECO:0000259" key="10">
    <source>
        <dbReference type="Pfam" id="PF02803"/>
    </source>
</evidence>
<evidence type="ECO:0000256" key="3">
    <source>
        <dbReference type="ARBA" id="ARBA00022679"/>
    </source>
</evidence>
<dbReference type="AlphaFoldDB" id="L8TSN9"/>
<reference evidence="12" key="1">
    <citation type="journal article" date="2013" name="Genome Announc.">
        <title>Draft Genome Sequence of the 2-Chloro-4-Nitrophenol-Degrading Bacterium Arthrobacter sp. Strain SJCon.</title>
        <authorList>
            <person name="Vikram S."/>
            <person name="Kumar S."/>
            <person name="Vaidya B."/>
            <person name="Pinnaka A.K."/>
            <person name="Raghava G.P."/>
        </authorList>
    </citation>
    <scope>NUCLEOTIDE SEQUENCE [LARGE SCALE GENOMIC DNA]</scope>
    <source>
        <strain evidence="12">SJCon</strain>
    </source>
</reference>
<proteinExistence type="inferred from homology"/>
<dbReference type="PIRSF" id="PIRSF000429">
    <property type="entry name" value="Ac-CoA_Ac_transf"/>
    <property type="match status" value="1"/>
</dbReference>
<keyword evidence="4 8" id="KW-0012">Acyltransferase</keyword>
<dbReference type="EC" id="2.3.1.9" evidence="2"/>
<feature type="domain" description="Thiolase N-terminal" evidence="9">
    <location>
        <begin position="32"/>
        <end position="298"/>
    </location>
</feature>
<dbReference type="EMBL" id="AOFD01000005">
    <property type="protein sequence ID" value="ELT45742.1"/>
    <property type="molecule type" value="Genomic_DNA"/>
</dbReference>
<comment type="caution">
    <text evidence="11">The sequence shown here is derived from an EMBL/GenBank/DDBJ whole genome shotgun (WGS) entry which is preliminary data.</text>
</comment>
<dbReference type="InterPro" id="IPR016039">
    <property type="entry name" value="Thiolase-like"/>
</dbReference>
<feature type="active site" description="Proton acceptor" evidence="7">
    <location>
        <position position="415"/>
    </location>
</feature>
<dbReference type="PANTHER" id="PTHR18919">
    <property type="entry name" value="ACETYL-COA C-ACYLTRANSFERASE"/>
    <property type="match status" value="1"/>
</dbReference>
<comment type="similarity">
    <text evidence="1 8">Belongs to the thiolase-like superfamily. Thiolase family.</text>
</comment>
<feature type="active site" description="Proton acceptor" evidence="7">
    <location>
        <position position="385"/>
    </location>
</feature>
<dbReference type="PROSITE" id="PS00099">
    <property type="entry name" value="THIOLASE_3"/>
    <property type="match status" value="1"/>
</dbReference>
<sequence length="429" mass="44422">MVNSAMPDADDSAVYRMKGVSMAATAGPQAFLVGGVRTPVGKYGGALSSVRPDDLAALVVREAVHRAGLDPDSIDEVILGNANGAGEENRNVARMATLLAGLPLHIPGITVNRLCASGLSAIIQASHMIKAGAADIVIAGGVESMSRAPWVQEKPTAAFAKPGQIFDTSIGWRFTNPHFQHGALSRDGKMTYSMPETAEEVARVDSISREDADAFAVRSHERSLAAIEAGRFKDEIVPVTVKTRKSETVVDTDEGPRRGTTMDVLAGLKPVAHGGTVVTAGNSSSLNDGASAIIVASEAAIERLGLTPRARIIDGASAGCEPEIMGIGPVPATQKVLKRSGLSVGDLAAVELNEAFATQSLACIRRLGLDPDIVNNDGGAIALGHPLGSSGARIAITLLGRMEREDARVGLATMCIGVGQGTAMLLEKV</sequence>
<protein>
    <recommendedName>
        <fullName evidence="6">Probable acetyl-CoA acetyltransferase</fullName>
        <ecNumber evidence="2">2.3.1.9</ecNumber>
    </recommendedName>
    <alternativeName>
        <fullName evidence="5">Acetoacetyl-CoA thiolase</fullName>
    </alternativeName>
</protein>